<dbReference type="SUPFAM" id="SSF52490">
    <property type="entry name" value="Tubulin nucleotide-binding domain-like"/>
    <property type="match status" value="1"/>
</dbReference>
<keyword evidence="4" id="KW-0342">GTP-binding</keyword>
<comment type="similarity">
    <text evidence="1">Belongs to the tubulin family.</text>
</comment>
<dbReference type="GeneID" id="109019990"/>
<dbReference type="STRING" id="51240.A0A2I4HP33"/>
<evidence type="ECO:0000256" key="3">
    <source>
        <dbReference type="ARBA" id="ARBA00022741"/>
    </source>
</evidence>
<keyword evidence="5" id="KW-1185">Reference proteome</keyword>
<keyword evidence="3" id="KW-0547">Nucleotide-binding</keyword>
<reference evidence="6" key="1">
    <citation type="submission" date="2025-08" db="UniProtKB">
        <authorList>
            <consortium name="RefSeq"/>
        </authorList>
    </citation>
    <scope>IDENTIFICATION</scope>
    <source>
        <tissue evidence="6">Leaves</tissue>
    </source>
</reference>
<dbReference type="GO" id="GO:0005874">
    <property type="term" value="C:microtubule"/>
    <property type="evidence" value="ECO:0007669"/>
    <property type="project" value="UniProtKB-KW"/>
</dbReference>
<dbReference type="PANTHER" id="PTHR11588">
    <property type="entry name" value="TUBULIN"/>
    <property type="match status" value="1"/>
</dbReference>
<dbReference type="PRINTS" id="PR01161">
    <property type="entry name" value="TUBULIN"/>
</dbReference>
<evidence type="ECO:0000313" key="5">
    <source>
        <dbReference type="Proteomes" id="UP000235220"/>
    </source>
</evidence>
<dbReference type="KEGG" id="jre:109019990"/>
<dbReference type="GO" id="GO:0007017">
    <property type="term" value="P:microtubule-based process"/>
    <property type="evidence" value="ECO:0007669"/>
    <property type="project" value="InterPro"/>
</dbReference>
<evidence type="ECO:0000313" key="6">
    <source>
        <dbReference type="RefSeq" id="XP_018857919.1"/>
    </source>
</evidence>
<protein>
    <submittedName>
        <fullName evidence="6">Tubulin beta-1 chain-like</fullName>
    </submittedName>
</protein>
<dbReference type="InterPro" id="IPR000217">
    <property type="entry name" value="Tubulin"/>
</dbReference>
<keyword evidence="2" id="KW-0493">Microtubule</keyword>
<organism evidence="5 6">
    <name type="scientific">Juglans regia</name>
    <name type="common">English walnut</name>
    <dbReference type="NCBI Taxonomy" id="51240"/>
    <lineage>
        <taxon>Eukaryota</taxon>
        <taxon>Viridiplantae</taxon>
        <taxon>Streptophyta</taxon>
        <taxon>Embryophyta</taxon>
        <taxon>Tracheophyta</taxon>
        <taxon>Spermatophyta</taxon>
        <taxon>Magnoliopsida</taxon>
        <taxon>eudicotyledons</taxon>
        <taxon>Gunneridae</taxon>
        <taxon>Pentapetalae</taxon>
        <taxon>rosids</taxon>
        <taxon>fabids</taxon>
        <taxon>Fagales</taxon>
        <taxon>Juglandaceae</taxon>
        <taxon>Juglans</taxon>
    </lineage>
</organism>
<dbReference type="Proteomes" id="UP000235220">
    <property type="component" value="Chromosome 15"/>
</dbReference>
<dbReference type="RefSeq" id="XP_018857919.1">
    <property type="nucleotide sequence ID" value="XM_019002374.1"/>
</dbReference>
<dbReference type="Gene3D" id="3.40.50.1440">
    <property type="entry name" value="Tubulin/FtsZ, GTPase domain"/>
    <property type="match status" value="1"/>
</dbReference>
<dbReference type="Gramene" id="Jr15_07690_p1">
    <property type="protein sequence ID" value="cds.Jr15_07690_p1"/>
    <property type="gene ID" value="Jr15_07690"/>
</dbReference>
<accession>A0A2I4HP33</accession>
<name>A0A2I4HP33_JUGRE</name>
<gene>
    <name evidence="6" type="primary">LOC109019990</name>
</gene>
<dbReference type="InterPro" id="IPR036525">
    <property type="entry name" value="Tubulin/FtsZ_GTPase_sf"/>
</dbReference>
<evidence type="ECO:0000256" key="2">
    <source>
        <dbReference type="ARBA" id="ARBA00022701"/>
    </source>
</evidence>
<evidence type="ECO:0000256" key="1">
    <source>
        <dbReference type="ARBA" id="ARBA00009636"/>
    </source>
</evidence>
<dbReference type="GO" id="GO:0005525">
    <property type="term" value="F:GTP binding"/>
    <property type="evidence" value="ECO:0007669"/>
    <property type="project" value="UniProtKB-KW"/>
</dbReference>
<dbReference type="OrthoDB" id="1662883at2759"/>
<sequence length="112" mass="12382">MGRRGSGGARDVFGTLDLLQDEGRERGGCVIVVVSQLQAKMREILHIQGGPCAILMDMEPGTYHGFGMGTLLISKIREEYPNRMMLTFFILPSPKVSDTVAESYNTTMSREL</sequence>
<evidence type="ECO:0000256" key="4">
    <source>
        <dbReference type="ARBA" id="ARBA00023134"/>
    </source>
</evidence>
<proteinExistence type="inferred from homology"/>
<dbReference type="AlphaFoldDB" id="A0A2I4HP33"/>